<accession>A0A540WZK4</accession>
<dbReference type="GO" id="GO:0003700">
    <property type="term" value="F:DNA-binding transcription factor activity"/>
    <property type="evidence" value="ECO:0007669"/>
    <property type="project" value="InterPro"/>
</dbReference>
<dbReference type="PROSITE" id="PS01124">
    <property type="entry name" value="HTH_ARAC_FAMILY_2"/>
    <property type="match status" value="1"/>
</dbReference>
<protein>
    <submittedName>
        <fullName evidence="5">AraC family transcriptional regulator</fullName>
    </submittedName>
</protein>
<evidence type="ECO:0000256" key="3">
    <source>
        <dbReference type="ARBA" id="ARBA00023163"/>
    </source>
</evidence>
<keyword evidence="2" id="KW-0238">DNA-binding</keyword>
<dbReference type="InterPro" id="IPR018060">
    <property type="entry name" value="HTH_AraC"/>
</dbReference>
<proteinExistence type="predicted"/>
<dbReference type="InterPro" id="IPR046532">
    <property type="entry name" value="DUF6597"/>
</dbReference>
<dbReference type="Pfam" id="PF20240">
    <property type="entry name" value="DUF6597"/>
    <property type="match status" value="1"/>
</dbReference>
<keyword evidence="6" id="KW-1185">Reference proteome</keyword>
<dbReference type="EMBL" id="VIFM01000068">
    <property type="protein sequence ID" value="TQF14448.1"/>
    <property type="molecule type" value="Genomic_DNA"/>
</dbReference>
<dbReference type="AlphaFoldDB" id="A0A540WZK4"/>
<evidence type="ECO:0000256" key="2">
    <source>
        <dbReference type="ARBA" id="ARBA00023125"/>
    </source>
</evidence>
<dbReference type="Pfam" id="PF12833">
    <property type="entry name" value="HTH_18"/>
    <property type="match status" value="1"/>
</dbReference>
<feature type="domain" description="HTH araC/xylS-type" evidence="4">
    <location>
        <begin position="162"/>
        <end position="264"/>
    </location>
</feature>
<evidence type="ECO:0000313" key="5">
    <source>
        <dbReference type="EMBL" id="TQF14448.1"/>
    </source>
</evidence>
<dbReference type="GO" id="GO:0043565">
    <property type="term" value="F:sequence-specific DNA binding"/>
    <property type="evidence" value="ECO:0007669"/>
    <property type="project" value="InterPro"/>
</dbReference>
<sequence>MTQVHSFYRALAPPEPLRPFIQAFWLYDGYRPGHGLERVLPTGTLELVIPLAGQRLEWRELDGEAGACAEALVSGPRRAAFDVPTAQQSMLAGVHFRAGGAWPLLGVPLDALAGRHVELSSLWGPVATRWVARLSEASSDEERFALLGTAFLARHASLRAVHEAVWTALGRLRASTADVPVSSLVAGSGLSHRRFIELFRREVGLTPRDFLRVRRFQQALQRTREDATASLTWLAHEAGYCDQSHWLLECRKLSGLAPGALSAAARGATALPPEERGQMLPIG</sequence>
<dbReference type="InterPro" id="IPR050204">
    <property type="entry name" value="AraC_XylS_family_regulators"/>
</dbReference>
<dbReference type="PANTHER" id="PTHR46796">
    <property type="entry name" value="HTH-TYPE TRANSCRIPTIONAL ACTIVATOR RHAS-RELATED"/>
    <property type="match status" value="1"/>
</dbReference>
<name>A0A540WZK4_9BACT</name>
<keyword evidence="3" id="KW-0804">Transcription</keyword>
<evidence type="ECO:0000259" key="4">
    <source>
        <dbReference type="PROSITE" id="PS01124"/>
    </source>
</evidence>
<evidence type="ECO:0000256" key="1">
    <source>
        <dbReference type="ARBA" id="ARBA00023015"/>
    </source>
</evidence>
<reference evidence="5 6" key="1">
    <citation type="submission" date="2019-06" db="EMBL/GenBank/DDBJ databases">
        <authorList>
            <person name="Livingstone P."/>
            <person name="Whitworth D."/>
        </authorList>
    </citation>
    <scope>NUCLEOTIDE SEQUENCE [LARGE SCALE GENOMIC DNA]</scope>
    <source>
        <strain evidence="5 6">AM401</strain>
    </source>
</reference>
<evidence type="ECO:0000313" key="6">
    <source>
        <dbReference type="Proteomes" id="UP000315369"/>
    </source>
</evidence>
<organism evidence="5 6">
    <name type="scientific">Myxococcus llanfairpwllgwyngyllgogerychwyrndrobwllllantysiliogogogochensis</name>
    <dbReference type="NCBI Taxonomy" id="2590453"/>
    <lineage>
        <taxon>Bacteria</taxon>
        <taxon>Pseudomonadati</taxon>
        <taxon>Myxococcota</taxon>
        <taxon>Myxococcia</taxon>
        <taxon>Myxococcales</taxon>
        <taxon>Cystobacterineae</taxon>
        <taxon>Myxococcaceae</taxon>
        <taxon>Myxococcus</taxon>
    </lineage>
</organism>
<dbReference type="OrthoDB" id="112032at2"/>
<keyword evidence="1" id="KW-0805">Transcription regulation</keyword>
<dbReference type="PANTHER" id="PTHR46796:SF15">
    <property type="entry name" value="BLL1074 PROTEIN"/>
    <property type="match status" value="1"/>
</dbReference>
<dbReference type="RefSeq" id="WP_141643844.1">
    <property type="nucleotide sequence ID" value="NZ_VIFM01000068.1"/>
</dbReference>
<comment type="caution">
    <text evidence="5">The sequence shown here is derived from an EMBL/GenBank/DDBJ whole genome shotgun (WGS) entry which is preliminary data.</text>
</comment>
<dbReference type="Proteomes" id="UP000315369">
    <property type="component" value="Unassembled WGS sequence"/>
</dbReference>
<dbReference type="Gene3D" id="1.10.10.60">
    <property type="entry name" value="Homeodomain-like"/>
    <property type="match status" value="1"/>
</dbReference>
<dbReference type="SMART" id="SM00342">
    <property type="entry name" value="HTH_ARAC"/>
    <property type="match status" value="1"/>
</dbReference>
<gene>
    <name evidence="5" type="ORF">FJV41_18550</name>
</gene>